<proteinExistence type="predicted"/>
<accession>A0A9Q3FKW3</accession>
<organism evidence="2 3">
    <name type="scientific">Austropuccinia psidii MF-1</name>
    <dbReference type="NCBI Taxonomy" id="1389203"/>
    <lineage>
        <taxon>Eukaryota</taxon>
        <taxon>Fungi</taxon>
        <taxon>Dikarya</taxon>
        <taxon>Basidiomycota</taxon>
        <taxon>Pucciniomycotina</taxon>
        <taxon>Pucciniomycetes</taxon>
        <taxon>Pucciniales</taxon>
        <taxon>Sphaerophragmiaceae</taxon>
        <taxon>Austropuccinia</taxon>
    </lineage>
</organism>
<gene>
    <name evidence="2" type="ORF">O181_080037</name>
</gene>
<name>A0A9Q3FKW3_9BASI</name>
<dbReference type="OrthoDB" id="2507294at2759"/>
<sequence length="109" mass="12975">MSSSKKEAFKQLPEASSWPKFFGTGGYDHINGLLIYLPSIPDYWITIRLNTEFKGHASIWYTEIKEIHGRRNRPWWKSQIIKKYSNGTWIWQKTISFENDNNSVDKEQY</sequence>
<evidence type="ECO:0000313" key="2">
    <source>
        <dbReference type="EMBL" id="MBW0540322.1"/>
    </source>
</evidence>
<dbReference type="EMBL" id="AVOT02044982">
    <property type="protein sequence ID" value="MBW0540322.1"/>
    <property type="molecule type" value="Genomic_DNA"/>
</dbReference>
<dbReference type="Proteomes" id="UP000765509">
    <property type="component" value="Unassembled WGS sequence"/>
</dbReference>
<dbReference type="AlphaFoldDB" id="A0A9Q3FKW3"/>
<protein>
    <submittedName>
        <fullName evidence="2">Uncharacterized protein</fullName>
    </submittedName>
</protein>
<keyword evidence="3" id="KW-1185">Reference proteome</keyword>
<evidence type="ECO:0000313" key="3">
    <source>
        <dbReference type="Proteomes" id="UP000765509"/>
    </source>
</evidence>
<comment type="caution">
    <text evidence="2">The sequence shown here is derived from an EMBL/GenBank/DDBJ whole genome shotgun (WGS) entry which is preliminary data.</text>
</comment>
<reference evidence="2" key="1">
    <citation type="submission" date="2021-03" db="EMBL/GenBank/DDBJ databases">
        <title>Draft genome sequence of rust myrtle Austropuccinia psidii MF-1, a brazilian biotype.</title>
        <authorList>
            <person name="Quecine M.C."/>
            <person name="Pachon D.M.R."/>
            <person name="Bonatelli M.L."/>
            <person name="Correr F.H."/>
            <person name="Franceschini L.M."/>
            <person name="Leite T.F."/>
            <person name="Margarido G.R.A."/>
            <person name="Almeida C.A."/>
            <person name="Ferrarezi J.A."/>
            <person name="Labate C.A."/>
        </authorList>
    </citation>
    <scope>NUCLEOTIDE SEQUENCE</scope>
    <source>
        <strain evidence="2">MF-1</strain>
    </source>
</reference>
<evidence type="ECO:0000256" key="1">
    <source>
        <dbReference type="SAM" id="MobiDB-lite"/>
    </source>
</evidence>
<feature type="region of interest" description="Disordered" evidence="1">
    <location>
        <begin position="1"/>
        <end position="20"/>
    </location>
</feature>